<keyword evidence="4" id="KW-0547">Nucleotide-binding</keyword>
<organism evidence="11 12">
    <name type="scientific">Euplotes crassus</name>
    <dbReference type="NCBI Taxonomy" id="5936"/>
    <lineage>
        <taxon>Eukaryota</taxon>
        <taxon>Sar</taxon>
        <taxon>Alveolata</taxon>
        <taxon>Ciliophora</taxon>
        <taxon>Intramacronucleata</taxon>
        <taxon>Spirotrichea</taxon>
        <taxon>Hypotrichia</taxon>
        <taxon>Euplotida</taxon>
        <taxon>Euplotidae</taxon>
        <taxon>Moneuplotes</taxon>
    </lineage>
</organism>
<gene>
    <name evidence="11" type="ORF">ECRASSUSDP1_LOCUS28668</name>
</gene>
<evidence type="ECO:0000256" key="2">
    <source>
        <dbReference type="ARBA" id="ARBA00022527"/>
    </source>
</evidence>
<dbReference type="GO" id="GO:0004674">
    <property type="term" value="F:protein serine/threonine kinase activity"/>
    <property type="evidence" value="ECO:0007669"/>
    <property type="project" value="UniProtKB-KW"/>
</dbReference>
<dbReference type="PROSITE" id="PS50011">
    <property type="entry name" value="PROTEIN_KINASE_DOM"/>
    <property type="match status" value="1"/>
</dbReference>
<protein>
    <recommendedName>
        <fullName evidence="1">non-specific serine/threonine protein kinase</fullName>
        <ecNumber evidence="1">2.7.11.1</ecNumber>
    </recommendedName>
</protein>
<feature type="region of interest" description="Disordered" evidence="9">
    <location>
        <begin position="212"/>
        <end position="236"/>
    </location>
</feature>
<evidence type="ECO:0000259" key="10">
    <source>
        <dbReference type="PROSITE" id="PS50011"/>
    </source>
</evidence>
<feature type="region of interest" description="Disordered" evidence="9">
    <location>
        <begin position="287"/>
        <end position="313"/>
    </location>
</feature>
<evidence type="ECO:0000256" key="6">
    <source>
        <dbReference type="ARBA" id="ARBA00022840"/>
    </source>
</evidence>
<sequence>MCSANIFLNKDGTAKLGDLNVSKVAKAGLLSTQTGTPYYASPEVWKDKPYNSSSDIWSLGCVLYEMICLRPPFLANDMEELYEKVCKGKYPDIPDNYSFDLRRVLSLMLQVKPSRRPNTKELLQLNEVKNKIEELYFDVGEIPNSKMGIRNSLLNTIKMPKEFVDLTRKLPKPNYSCDRPIFKTRYPEFGTSDGRLMMSEDEDDVCNFQSIKGSSPRSKILKPLKKQSRKQGTRNRISLKDKKEIKKSMKNAKRVISRHMNHLPQISNDMTIAASYINSKDNYSNLNLPSLSQNNSKSRNSPSAKQSIDSTRKVYPCAPKNIINFKLKAKKRPQHKMPPSKNLNSRGSDGLQNSIFRNHRKRYSNRMGINLKSYKVNVYNIGINSTLNNSINNDSVSPRPNVSNQSLRSSKRSIQRPYYDILSRSALKNSLSGPNSPEASRLSKER</sequence>
<accession>A0AAD1Y7V7</accession>
<feature type="compositionally biased region" description="Polar residues" evidence="9">
    <location>
        <begin position="341"/>
        <end position="352"/>
    </location>
</feature>
<dbReference type="SMART" id="SM00220">
    <property type="entry name" value="S_TKc"/>
    <property type="match status" value="1"/>
</dbReference>
<evidence type="ECO:0000313" key="12">
    <source>
        <dbReference type="Proteomes" id="UP001295684"/>
    </source>
</evidence>
<evidence type="ECO:0000256" key="1">
    <source>
        <dbReference type="ARBA" id="ARBA00012513"/>
    </source>
</evidence>
<feature type="region of interest" description="Disordered" evidence="9">
    <location>
        <begin position="388"/>
        <end position="446"/>
    </location>
</feature>
<evidence type="ECO:0000313" key="11">
    <source>
        <dbReference type="EMBL" id="CAI2387041.1"/>
    </source>
</evidence>
<keyword evidence="5" id="KW-0418">Kinase</keyword>
<keyword evidence="2" id="KW-0723">Serine/threonine-protein kinase</keyword>
<dbReference type="PANTHER" id="PTHR44899">
    <property type="entry name" value="CAMK FAMILY PROTEIN KINASE"/>
    <property type="match status" value="1"/>
</dbReference>
<feature type="domain" description="Protein kinase" evidence="10">
    <location>
        <begin position="1"/>
        <end position="137"/>
    </location>
</feature>
<comment type="caution">
    <text evidence="11">The sequence shown here is derived from an EMBL/GenBank/DDBJ whole genome shotgun (WGS) entry which is preliminary data.</text>
</comment>
<evidence type="ECO:0000256" key="7">
    <source>
        <dbReference type="ARBA" id="ARBA00047899"/>
    </source>
</evidence>
<proteinExistence type="predicted"/>
<comment type="catalytic activity">
    <reaction evidence="7">
        <text>L-threonyl-[protein] + ATP = O-phospho-L-threonyl-[protein] + ADP + H(+)</text>
        <dbReference type="Rhea" id="RHEA:46608"/>
        <dbReference type="Rhea" id="RHEA-COMP:11060"/>
        <dbReference type="Rhea" id="RHEA-COMP:11605"/>
        <dbReference type="ChEBI" id="CHEBI:15378"/>
        <dbReference type="ChEBI" id="CHEBI:30013"/>
        <dbReference type="ChEBI" id="CHEBI:30616"/>
        <dbReference type="ChEBI" id="CHEBI:61977"/>
        <dbReference type="ChEBI" id="CHEBI:456216"/>
        <dbReference type="EC" id="2.7.11.1"/>
    </reaction>
</comment>
<dbReference type="InterPro" id="IPR051131">
    <property type="entry name" value="NEK_Ser/Thr_kinase_NIMA"/>
</dbReference>
<comment type="catalytic activity">
    <reaction evidence="8">
        <text>L-seryl-[protein] + ATP = O-phospho-L-seryl-[protein] + ADP + H(+)</text>
        <dbReference type="Rhea" id="RHEA:17989"/>
        <dbReference type="Rhea" id="RHEA-COMP:9863"/>
        <dbReference type="Rhea" id="RHEA-COMP:11604"/>
        <dbReference type="ChEBI" id="CHEBI:15378"/>
        <dbReference type="ChEBI" id="CHEBI:29999"/>
        <dbReference type="ChEBI" id="CHEBI:30616"/>
        <dbReference type="ChEBI" id="CHEBI:83421"/>
        <dbReference type="ChEBI" id="CHEBI:456216"/>
        <dbReference type="EC" id="2.7.11.1"/>
    </reaction>
</comment>
<dbReference type="PANTHER" id="PTHR44899:SF3">
    <property type="entry name" value="SERINE_THREONINE-PROTEIN KINASE NEK1"/>
    <property type="match status" value="1"/>
</dbReference>
<keyword evidence="6" id="KW-0067">ATP-binding</keyword>
<keyword evidence="3" id="KW-0808">Transferase</keyword>
<reference evidence="11" key="1">
    <citation type="submission" date="2023-07" db="EMBL/GenBank/DDBJ databases">
        <authorList>
            <consortium name="AG Swart"/>
            <person name="Singh M."/>
            <person name="Singh A."/>
            <person name="Seah K."/>
            <person name="Emmerich C."/>
        </authorList>
    </citation>
    <scope>NUCLEOTIDE SEQUENCE</scope>
    <source>
        <strain evidence="11">DP1</strain>
    </source>
</reference>
<dbReference type="EC" id="2.7.11.1" evidence="1"/>
<dbReference type="SUPFAM" id="SSF56112">
    <property type="entry name" value="Protein kinase-like (PK-like)"/>
    <property type="match status" value="1"/>
</dbReference>
<evidence type="ECO:0000256" key="3">
    <source>
        <dbReference type="ARBA" id="ARBA00022679"/>
    </source>
</evidence>
<evidence type="ECO:0000256" key="8">
    <source>
        <dbReference type="ARBA" id="ARBA00048679"/>
    </source>
</evidence>
<feature type="compositionally biased region" description="Polar residues" evidence="9">
    <location>
        <begin position="426"/>
        <end position="438"/>
    </location>
</feature>
<evidence type="ECO:0000256" key="9">
    <source>
        <dbReference type="SAM" id="MobiDB-lite"/>
    </source>
</evidence>
<feature type="compositionally biased region" description="Basic residues" evidence="9">
    <location>
        <begin position="219"/>
        <end position="233"/>
    </location>
</feature>
<dbReference type="InterPro" id="IPR011009">
    <property type="entry name" value="Kinase-like_dom_sf"/>
</dbReference>
<dbReference type="GO" id="GO:0005524">
    <property type="term" value="F:ATP binding"/>
    <property type="evidence" value="ECO:0007669"/>
    <property type="project" value="UniProtKB-KW"/>
</dbReference>
<dbReference type="InterPro" id="IPR000719">
    <property type="entry name" value="Prot_kinase_dom"/>
</dbReference>
<feature type="compositionally biased region" description="Polar residues" evidence="9">
    <location>
        <begin position="388"/>
        <end position="408"/>
    </location>
</feature>
<name>A0AAD1Y7V7_EUPCR</name>
<evidence type="ECO:0000256" key="4">
    <source>
        <dbReference type="ARBA" id="ARBA00022741"/>
    </source>
</evidence>
<dbReference type="EMBL" id="CAMPGE010029559">
    <property type="protein sequence ID" value="CAI2387041.1"/>
    <property type="molecule type" value="Genomic_DNA"/>
</dbReference>
<dbReference type="AlphaFoldDB" id="A0AAD1Y7V7"/>
<dbReference type="Pfam" id="PF00069">
    <property type="entry name" value="Pkinase"/>
    <property type="match status" value="1"/>
</dbReference>
<dbReference type="Gene3D" id="1.10.510.10">
    <property type="entry name" value="Transferase(Phosphotransferase) domain 1"/>
    <property type="match status" value="1"/>
</dbReference>
<keyword evidence="12" id="KW-1185">Reference proteome</keyword>
<evidence type="ECO:0000256" key="5">
    <source>
        <dbReference type="ARBA" id="ARBA00022777"/>
    </source>
</evidence>
<dbReference type="Proteomes" id="UP001295684">
    <property type="component" value="Unassembled WGS sequence"/>
</dbReference>
<feature type="region of interest" description="Disordered" evidence="9">
    <location>
        <begin position="326"/>
        <end position="352"/>
    </location>
</feature>
<feature type="compositionally biased region" description="Polar residues" evidence="9">
    <location>
        <begin position="299"/>
        <end position="309"/>
    </location>
</feature>
<feature type="compositionally biased region" description="Low complexity" evidence="9">
    <location>
        <begin position="287"/>
        <end position="298"/>
    </location>
</feature>